<feature type="compositionally biased region" description="Polar residues" evidence="1">
    <location>
        <begin position="155"/>
        <end position="179"/>
    </location>
</feature>
<evidence type="ECO:0008006" key="5">
    <source>
        <dbReference type="Google" id="ProtNLM"/>
    </source>
</evidence>
<evidence type="ECO:0000256" key="2">
    <source>
        <dbReference type="SAM" id="Phobius"/>
    </source>
</evidence>
<keyword evidence="2" id="KW-0472">Membrane</keyword>
<feature type="region of interest" description="Disordered" evidence="1">
    <location>
        <begin position="71"/>
        <end position="125"/>
    </location>
</feature>
<keyword evidence="2" id="KW-0812">Transmembrane</keyword>
<keyword evidence="2" id="KW-1133">Transmembrane helix</keyword>
<feature type="region of interest" description="Disordered" evidence="1">
    <location>
        <begin position="141"/>
        <end position="211"/>
    </location>
</feature>
<feature type="compositionally biased region" description="Polar residues" evidence="1">
    <location>
        <begin position="192"/>
        <end position="204"/>
    </location>
</feature>
<comment type="caution">
    <text evidence="3">The sequence shown here is derived from an EMBL/GenBank/DDBJ whole genome shotgun (WGS) entry which is preliminary data.</text>
</comment>
<proteinExistence type="predicted"/>
<accession>A0ABT8WHD7</accession>
<reference evidence="3" key="1">
    <citation type="submission" date="2023-07" db="EMBL/GenBank/DDBJ databases">
        <title>Two novel species in the genus Flavivirga.</title>
        <authorList>
            <person name="Kwon K."/>
        </authorList>
    </citation>
    <scope>NUCLEOTIDE SEQUENCE</scope>
    <source>
        <strain evidence="3">KACC 14158</strain>
    </source>
</reference>
<organism evidence="3 4">
    <name type="scientific">Flavivirga jejuensis</name>
    <dbReference type="NCBI Taxonomy" id="870487"/>
    <lineage>
        <taxon>Bacteria</taxon>
        <taxon>Pseudomonadati</taxon>
        <taxon>Bacteroidota</taxon>
        <taxon>Flavobacteriia</taxon>
        <taxon>Flavobacteriales</taxon>
        <taxon>Flavobacteriaceae</taxon>
        <taxon>Flavivirga</taxon>
    </lineage>
</organism>
<sequence>MSDKKHIDRLFQESFKDFEAIPSDAVWENIEAKLNPEKKKRRVIPIWWRYAGVAALLLLLLTIGGAYFNNNTTPTNEITNTDTENTTSSDLKKDDPNNLYHTKDAVTNTGSNENENLDSEPQIKTNPLSKKIIISKESSIVETPASKNNDESKKGTNLSANRQQNTINKLSNTESNTAVAKSLEEKNDPDNIINQSKNNIVITDNSEEKRDPEKLQNTLKNGTAIASHSEKNNQVIQQNKESLIDKEKAKKIINNTSKNNTAITGIRKENTETVINDTVEENKLSIEEAIDKTKDIIEKEKESNRWSIAPNAAPVYFNTLGKGSSIGGSQFNNNSKSGELNMSYGISTSYAINKRLSIRSGINKVNLGYNTNGAVILQTIGKASSSLTLQNVDAIQTNNNTSNSVQEKVVLVSDESFVSNDTPESLSSSDNISINQDMGYIEIPLEFQYALSDKKLGINFIGGFSSFFLNNNKIFSEANSGEKTLIGKANNINKVSYSANLGLGLNYQISKKIDLNLEPMFKYQINTFNNTSGDFKPFFIGVYTGFAIKF</sequence>
<evidence type="ECO:0000313" key="3">
    <source>
        <dbReference type="EMBL" id="MDO5972572.1"/>
    </source>
</evidence>
<feature type="compositionally biased region" description="Basic and acidic residues" evidence="1">
    <location>
        <begin position="90"/>
        <end position="104"/>
    </location>
</feature>
<dbReference type="Proteomes" id="UP001176806">
    <property type="component" value="Unassembled WGS sequence"/>
</dbReference>
<feature type="compositionally biased region" description="Low complexity" evidence="1">
    <location>
        <begin position="71"/>
        <end position="87"/>
    </location>
</feature>
<name>A0ABT8WHD7_9FLAO</name>
<keyword evidence="4" id="KW-1185">Reference proteome</keyword>
<evidence type="ECO:0000256" key="1">
    <source>
        <dbReference type="SAM" id="MobiDB-lite"/>
    </source>
</evidence>
<evidence type="ECO:0000313" key="4">
    <source>
        <dbReference type="Proteomes" id="UP001176806"/>
    </source>
</evidence>
<feature type="compositionally biased region" description="Polar residues" evidence="1">
    <location>
        <begin position="105"/>
        <end position="114"/>
    </location>
</feature>
<gene>
    <name evidence="3" type="ORF">Q4Q40_00120</name>
</gene>
<dbReference type="RefSeq" id="WP_303299637.1">
    <property type="nucleotide sequence ID" value="NZ_BAABDA010000042.1"/>
</dbReference>
<dbReference type="EMBL" id="JAUOEL010000001">
    <property type="protein sequence ID" value="MDO5972572.1"/>
    <property type="molecule type" value="Genomic_DNA"/>
</dbReference>
<feature type="transmembrane region" description="Helical" evidence="2">
    <location>
        <begin position="47"/>
        <end position="68"/>
    </location>
</feature>
<protein>
    <recommendedName>
        <fullName evidence="5">Outer membrane protein beta-barrel domain-containing protein</fullName>
    </recommendedName>
</protein>